<evidence type="ECO:0000259" key="6">
    <source>
        <dbReference type="PROSITE" id="PS50862"/>
    </source>
</evidence>
<keyword evidence="5" id="KW-0030">Aminoacyl-tRNA synthetase</keyword>
<evidence type="ECO:0000256" key="3">
    <source>
        <dbReference type="ARBA" id="ARBA00022840"/>
    </source>
</evidence>
<evidence type="ECO:0000256" key="1">
    <source>
        <dbReference type="ARBA" id="ARBA00022598"/>
    </source>
</evidence>
<evidence type="ECO:0000313" key="7">
    <source>
        <dbReference type="EMBL" id="MFC0542586.1"/>
    </source>
</evidence>
<reference evidence="7 8" key="1">
    <citation type="submission" date="2024-09" db="EMBL/GenBank/DDBJ databases">
        <authorList>
            <person name="Sun Q."/>
            <person name="Mori K."/>
        </authorList>
    </citation>
    <scope>NUCLEOTIDE SEQUENCE [LARGE SCALE GENOMIC DNA]</scope>
    <source>
        <strain evidence="7 8">TBRC 1432</strain>
    </source>
</reference>
<dbReference type="Pfam" id="PF00152">
    <property type="entry name" value="tRNA-synt_2"/>
    <property type="match status" value="1"/>
</dbReference>
<keyword evidence="1 7" id="KW-0436">Ligase</keyword>
<keyword evidence="8" id="KW-1185">Reference proteome</keyword>
<evidence type="ECO:0000256" key="5">
    <source>
        <dbReference type="ARBA" id="ARBA00023146"/>
    </source>
</evidence>
<name>A0ABV6MQK5_9PSEU</name>
<accession>A0ABV6MQK5</accession>
<keyword evidence="2" id="KW-0547">Nucleotide-binding</keyword>
<dbReference type="InterPro" id="IPR004364">
    <property type="entry name" value="Aa-tRNA-synt_II"/>
</dbReference>
<sequence length="338" mass="37781">MTAVAKSVPLRRAADAGQRYLAILDQPLYSCLVELQDLVNYETAQFWRRRRVRALHLPVTTSSVSSPMGLGSDSLPVMIDMFGIPTYLADSMQFMLEYGCRLAEDGCYYLMPSFRGEQADGTHLSQFFHSEAEIPGDLDTVIAVADDYIRHLARAVLEQLSPKVGPLAGGIAHIESFLDSTTTRMTFDDAVHALDGDSTCFQTHDGWRTITRAGEQKLIQQYGPGVWLDHYDQLSVPFYQAVDASGEKALNADLLLGPGEVIGCGERHTLAEDVRAALRGHGVPECDYQWYVDMKEHRPLHTSGFGMGVERFLMWVLRHPDIRDLQLVERYNGEISIP</sequence>
<evidence type="ECO:0000256" key="2">
    <source>
        <dbReference type="ARBA" id="ARBA00022741"/>
    </source>
</evidence>
<dbReference type="SUPFAM" id="SSF55681">
    <property type="entry name" value="Class II aaRS and biotin synthetases"/>
    <property type="match status" value="1"/>
</dbReference>
<dbReference type="PANTHER" id="PTHR22594">
    <property type="entry name" value="ASPARTYL/LYSYL-TRNA SYNTHETASE"/>
    <property type="match status" value="1"/>
</dbReference>
<dbReference type="RefSeq" id="WP_273941004.1">
    <property type="nucleotide sequence ID" value="NZ_CP097263.1"/>
</dbReference>
<dbReference type="InterPro" id="IPR045864">
    <property type="entry name" value="aa-tRNA-synth_II/BPL/LPL"/>
</dbReference>
<dbReference type="Gene3D" id="3.30.930.10">
    <property type="entry name" value="Bira Bifunctional Protein, Domain 2"/>
    <property type="match status" value="1"/>
</dbReference>
<dbReference type="PROSITE" id="PS50862">
    <property type="entry name" value="AA_TRNA_LIGASE_II"/>
    <property type="match status" value="1"/>
</dbReference>
<dbReference type="InterPro" id="IPR006195">
    <property type="entry name" value="aa-tRNA-synth_II"/>
</dbReference>
<evidence type="ECO:0000313" key="8">
    <source>
        <dbReference type="Proteomes" id="UP001589810"/>
    </source>
</evidence>
<feature type="domain" description="Aminoacyl-transfer RNA synthetases class-II family profile" evidence="6">
    <location>
        <begin position="112"/>
        <end position="338"/>
    </location>
</feature>
<dbReference type="Proteomes" id="UP001589810">
    <property type="component" value="Unassembled WGS sequence"/>
</dbReference>
<proteinExistence type="predicted"/>
<organism evidence="7 8">
    <name type="scientific">Kutzneria chonburiensis</name>
    <dbReference type="NCBI Taxonomy" id="1483604"/>
    <lineage>
        <taxon>Bacteria</taxon>
        <taxon>Bacillati</taxon>
        <taxon>Actinomycetota</taxon>
        <taxon>Actinomycetes</taxon>
        <taxon>Pseudonocardiales</taxon>
        <taxon>Pseudonocardiaceae</taxon>
        <taxon>Kutzneria</taxon>
    </lineage>
</organism>
<keyword evidence="4" id="KW-0648">Protein biosynthesis</keyword>
<dbReference type="GO" id="GO:0016874">
    <property type="term" value="F:ligase activity"/>
    <property type="evidence" value="ECO:0007669"/>
    <property type="project" value="UniProtKB-KW"/>
</dbReference>
<protein>
    <submittedName>
        <fullName evidence="7">Amino acid--tRNA ligase-related protein</fullName>
    </submittedName>
</protein>
<dbReference type="EMBL" id="JBHLUD010000004">
    <property type="protein sequence ID" value="MFC0542586.1"/>
    <property type="molecule type" value="Genomic_DNA"/>
</dbReference>
<dbReference type="PANTHER" id="PTHR22594:SF34">
    <property type="entry name" value="ASPARAGINE--TRNA LIGASE, MITOCHONDRIAL-RELATED"/>
    <property type="match status" value="1"/>
</dbReference>
<comment type="caution">
    <text evidence="7">The sequence shown here is derived from an EMBL/GenBank/DDBJ whole genome shotgun (WGS) entry which is preliminary data.</text>
</comment>
<evidence type="ECO:0000256" key="4">
    <source>
        <dbReference type="ARBA" id="ARBA00022917"/>
    </source>
</evidence>
<keyword evidence="3" id="KW-0067">ATP-binding</keyword>
<gene>
    <name evidence="7" type="ORF">ACFFH7_13905</name>
</gene>